<dbReference type="GeneTree" id="ENSGT00990000203887"/>
<dbReference type="STRING" id="8081.ENSPREP00000017794"/>
<evidence type="ECO:0000313" key="2">
    <source>
        <dbReference type="Proteomes" id="UP000242638"/>
    </source>
</evidence>
<reference evidence="1" key="3">
    <citation type="submission" date="2025-09" db="UniProtKB">
        <authorList>
            <consortium name="Ensembl"/>
        </authorList>
    </citation>
    <scope>IDENTIFICATION</scope>
    <source>
        <strain evidence="1">Guanapo</strain>
    </source>
</reference>
<sequence length="91" mass="9927">MDLDTARSRKREINFASADEVIGVVLEGIRVVSNLDSVAIAVAVLLGLIYGLNLANPDLRNTFEALQKMVMELDGGKMSNKALSLKNCLYE</sequence>
<name>A0A3P9P7L8_POERE</name>
<evidence type="ECO:0000313" key="1">
    <source>
        <dbReference type="Ensembl" id="ENSPREP00000017794.1"/>
    </source>
</evidence>
<dbReference type="Proteomes" id="UP000242638">
    <property type="component" value="Unassembled WGS sequence"/>
</dbReference>
<reference evidence="1" key="2">
    <citation type="submission" date="2025-08" db="UniProtKB">
        <authorList>
            <consortium name="Ensembl"/>
        </authorList>
    </citation>
    <scope>IDENTIFICATION</scope>
    <source>
        <strain evidence="1">Guanapo</strain>
    </source>
</reference>
<organism evidence="1 2">
    <name type="scientific">Poecilia reticulata</name>
    <name type="common">Guppy</name>
    <name type="synonym">Acanthophacelus reticulatus</name>
    <dbReference type="NCBI Taxonomy" id="8081"/>
    <lineage>
        <taxon>Eukaryota</taxon>
        <taxon>Metazoa</taxon>
        <taxon>Chordata</taxon>
        <taxon>Craniata</taxon>
        <taxon>Vertebrata</taxon>
        <taxon>Euteleostomi</taxon>
        <taxon>Actinopterygii</taxon>
        <taxon>Neopterygii</taxon>
        <taxon>Teleostei</taxon>
        <taxon>Neoteleostei</taxon>
        <taxon>Acanthomorphata</taxon>
        <taxon>Ovalentaria</taxon>
        <taxon>Atherinomorphae</taxon>
        <taxon>Cyprinodontiformes</taxon>
        <taxon>Poeciliidae</taxon>
        <taxon>Poeciliinae</taxon>
        <taxon>Poecilia</taxon>
    </lineage>
</organism>
<reference evidence="2" key="1">
    <citation type="submission" date="2013-11" db="EMBL/GenBank/DDBJ databases">
        <title>The genomic landscape of the Guanapo guppy.</title>
        <authorList>
            <person name="Kuenstner A."/>
            <person name="Dreyer C."/>
        </authorList>
    </citation>
    <scope>NUCLEOTIDE SEQUENCE</scope>
    <source>
        <strain evidence="2">Guanapo</strain>
    </source>
</reference>
<proteinExistence type="predicted"/>
<accession>A0A3P9P7L8</accession>
<dbReference type="OMA" id="GVCVVRH"/>
<dbReference type="PANTHER" id="PTHR31025">
    <property type="entry name" value="SI:CH211-196P9.1-RELATED"/>
    <property type="match status" value="1"/>
</dbReference>
<keyword evidence="2" id="KW-1185">Reference proteome</keyword>
<dbReference type="Ensembl" id="ENSPRET00000017984.1">
    <property type="protein sequence ID" value="ENSPREP00000017794.1"/>
    <property type="gene ID" value="ENSPREG00000012034.1"/>
</dbReference>
<dbReference type="AlphaFoldDB" id="A0A3P9P7L8"/>
<dbReference type="PANTHER" id="PTHR31025:SF27">
    <property type="entry name" value="SI:CH211-193K19.2-RELATED"/>
    <property type="match status" value="1"/>
</dbReference>
<protein>
    <submittedName>
        <fullName evidence="1">Uncharacterized protein</fullName>
    </submittedName>
</protein>